<protein>
    <recommendedName>
        <fullName evidence="9">Aspartate--tRNA ligase</fullName>
        <ecNumber evidence="9">6.1.1.12</ecNumber>
    </recommendedName>
    <alternativeName>
        <fullName evidence="9">Aspartyl-tRNA synthetase</fullName>
        <shortName evidence="9">AspRS</shortName>
    </alternativeName>
</protein>
<dbReference type="GO" id="GO:0006422">
    <property type="term" value="P:aspartyl-tRNA aminoacylation"/>
    <property type="evidence" value="ECO:0007669"/>
    <property type="project" value="UniProtKB-UniRule"/>
</dbReference>
<proteinExistence type="inferred from homology"/>
<evidence type="ECO:0000256" key="4">
    <source>
        <dbReference type="ARBA" id="ARBA00022598"/>
    </source>
</evidence>
<keyword evidence="6 9" id="KW-0067">ATP-binding</keyword>
<dbReference type="GO" id="GO:0005829">
    <property type="term" value="C:cytosol"/>
    <property type="evidence" value="ECO:0007669"/>
    <property type="project" value="TreeGrafter"/>
</dbReference>
<evidence type="ECO:0000256" key="7">
    <source>
        <dbReference type="ARBA" id="ARBA00022917"/>
    </source>
</evidence>
<gene>
    <name evidence="9" type="primary">aspS</name>
    <name evidence="11" type="ORF">B5766_01275</name>
</gene>
<comment type="function">
    <text evidence="9">Catalyzes the attachment of L-aspartate to tRNA(Asp) in a two-step reaction: L-aspartate is first activated by ATP to form Asp-AMP and then transferred to the acceptor end of tRNA(Asp).</text>
</comment>
<organism evidence="11 12">
    <name type="scientific">Candidatus Lumbricidiphila eiseniae</name>
    <dbReference type="NCBI Taxonomy" id="1969409"/>
    <lineage>
        <taxon>Bacteria</taxon>
        <taxon>Bacillati</taxon>
        <taxon>Actinomycetota</taxon>
        <taxon>Actinomycetes</taxon>
        <taxon>Micrococcales</taxon>
        <taxon>Microbacteriaceae</taxon>
        <taxon>Candidatus Lumbricidiphila</taxon>
    </lineage>
</organism>
<dbReference type="Pfam" id="PF01336">
    <property type="entry name" value="tRNA_anti-codon"/>
    <property type="match status" value="1"/>
</dbReference>
<evidence type="ECO:0000256" key="1">
    <source>
        <dbReference type="ARBA" id="ARBA00004496"/>
    </source>
</evidence>
<evidence type="ECO:0000256" key="3">
    <source>
        <dbReference type="ARBA" id="ARBA00022490"/>
    </source>
</evidence>
<feature type="binding site" evidence="9">
    <location>
        <position position="377"/>
    </location>
    <ligand>
        <name>L-aspartate</name>
        <dbReference type="ChEBI" id="CHEBI:29991"/>
    </ligand>
</feature>
<comment type="subcellular location">
    <subcellularLocation>
        <location evidence="1 9">Cytoplasm</location>
    </subcellularLocation>
</comment>
<comment type="caution">
    <text evidence="9">Lacks conserved residue(s) required for the propagation of feature annotation.</text>
</comment>
<keyword evidence="5 9" id="KW-0547">Nucleotide-binding</keyword>
<dbReference type="EC" id="6.1.1.12" evidence="9"/>
<comment type="caution">
    <text evidence="11">The sequence shown here is derived from an EMBL/GenBank/DDBJ whole genome shotgun (WGS) entry which is preliminary data.</text>
</comment>
<evidence type="ECO:0000313" key="11">
    <source>
        <dbReference type="EMBL" id="PDQ36355.1"/>
    </source>
</evidence>
<feature type="region of interest" description="Aspartate" evidence="9">
    <location>
        <begin position="199"/>
        <end position="202"/>
    </location>
</feature>
<dbReference type="SUPFAM" id="SSF50249">
    <property type="entry name" value="Nucleic acid-binding proteins"/>
    <property type="match status" value="1"/>
</dbReference>
<evidence type="ECO:0000256" key="2">
    <source>
        <dbReference type="ARBA" id="ARBA00005312"/>
    </source>
</evidence>
<keyword evidence="4 9" id="KW-0436">Ligase</keyword>
<dbReference type="InterPro" id="IPR006195">
    <property type="entry name" value="aa-tRNA-synth_II"/>
</dbReference>
<feature type="binding site" evidence="9">
    <location>
        <position position="221"/>
    </location>
    <ligand>
        <name>L-aspartate</name>
        <dbReference type="ChEBI" id="CHEBI:29991"/>
    </ligand>
</feature>
<dbReference type="Gene3D" id="3.30.930.10">
    <property type="entry name" value="Bira Bifunctional Protein, Domain 2"/>
    <property type="match status" value="1"/>
</dbReference>
<keyword evidence="8 9" id="KW-0030">Aminoacyl-tRNA synthetase</keyword>
<dbReference type="InterPro" id="IPR012340">
    <property type="entry name" value="NA-bd_OB-fold"/>
</dbReference>
<evidence type="ECO:0000256" key="9">
    <source>
        <dbReference type="HAMAP-Rule" id="MF_02075"/>
    </source>
</evidence>
<feature type="binding site" evidence="9">
    <location>
        <position position="370"/>
    </location>
    <ligand>
        <name>ATP</name>
        <dbReference type="ChEBI" id="CHEBI:30616"/>
    </ligand>
</feature>
<dbReference type="EMBL" id="NAEP01000017">
    <property type="protein sequence ID" value="PDQ36355.1"/>
    <property type="molecule type" value="Genomic_DNA"/>
</dbReference>
<keyword evidence="7 9" id="KW-0648">Protein biosynthesis</keyword>
<evidence type="ECO:0000256" key="6">
    <source>
        <dbReference type="ARBA" id="ARBA00022840"/>
    </source>
</evidence>
<name>A0A2A6FTW7_9MICO</name>
<dbReference type="Gene3D" id="2.40.50.140">
    <property type="entry name" value="Nucleic acid-binding proteins"/>
    <property type="match status" value="1"/>
</dbReference>
<dbReference type="GO" id="GO:0005524">
    <property type="term" value="F:ATP binding"/>
    <property type="evidence" value="ECO:0007669"/>
    <property type="project" value="UniProtKB-UniRule"/>
</dbReference>
<comment type="similarity">
    <text evidence="2 9">Belongs to the class-II aminoacyl-tRNA synthetase family. Type 2 subfamily.</text>
</comment>
<accession>A0A2A6FTW7</accession>
<dbReference type="SUPFAM" id="SSF55681">
    <property type="entry name" value="Class II aaRS and biotin synthetases"/>
    <property type="match status" value="1"/>
</dbReference>
<dbReference type="InterPro" id="IPR004364">
    <property type="entry name" value="Aa-tRNA-synt_II"/>
</dbReference>
<dbReference type="InterPro" id="IPR004365">
    <property type="entry name" value="NA-bd_OB_tRNA"/>
</dbReference>
<feature type="domain" description="Aminoacyl-transfer RNA synthetases class-II family profile" evidence="10">
    <location>
        <begin position="144"/>
        <end position="447"/>
    </location>
</feature>
<keyword evidence="3 9" id="KW-0963">Cytoplasm</keyword>
<evidence type="ECO:0000256" key="5">
    <source>
        <dbReference type="ARBA" id="ARBA00022741"/>
    </source>
</evidence>
<reference evidence="12" key="1">
    <citation type="submission" date="2017-03" db="EMBL/GenBank/DDBJ databases">
        <authorList>
            <person name="Lund M.B."/>
        </authorList>
    </citation>
    <scope>NUCLEOTIDE SEQUENCE [LARGE SCALE GENOMIC DNA]</scope>
</reference>
<dbReference type="InterPro" id="IPR045864">
    <property type="entry name" value="aa-tRNA-synth_II/BPL/LPL"/>
</dbReference>
<dbReference type="PROSITE" id="PS50862">
    <property type="entry name" value="AA_TRNA_LIGASE_II"/>
    <property type="match status" value="1"/>
</dbReference>
<dbReference type="InterPro" id="IPR002312">
    <property type="entry name" value="Asp/Asn-tRNA-synth_IIb"/>
</dbReference>
<feature type="binding site" evidence="9">
    <location>
        <position position="177"/>
    </location>
    <ligand>
        <name>L-aspartate</name>
        <dbReference type="ChEBI" id="CHEBI:29991"/>
    </ligand>
</feature>
<dbReference type="HAMAP" id="MF_02075">
    <property type="entry name" value="Asp_tRNA_synth_type2"/>
    <property type="match status" value="1"/>
</dbReference>
<evidence type="ECO:0000313" key="12">
    <source>
        <dbReference type="Proteomes" id="UP000219994"/>
    </source>
</evidence>
<feature type="binding site" evidence="9">
    <location>
        <position position="373"/>
    </location>
    <ligand>
        <name>L-aspartate</name>
        <dbReference type="ChEBI" id="CHEBI:29991"/>
    </ligand>
</feature>
<dbReference type="PANTHER" id="PTHR43450">
    <property type="entry name" value="ASPARTYL-TRNA SYNTHETASE"/>
    <property type="match status" value="1"/>
</dbReference>
<dbReference type="GO" id="GO:0004815">
    <property type="term" value="F:aspartate-tRNA ligase activity"/>
    <property type="evidence" value="ECO:0007669"/>
    <property type="project" value="UniProtKB-UniRule"/>
</dbReference>
<comment type="subunit">
    <text evidence="9">Homodimer.</text>
</comment>
<feature type="binding site" evidence="9">
    <location>
        <begin position="418"/>
        <end position="421"/>
    </location>
    <ligand>
        <name>ATP</name>
        <dbReference type="ChEBI" id="CHEBI:30616"/>
    </ligand>
</feature>
<comment type="catalytic activity">
    <reaction evidence="9">
        <text>tRNA(Asp) + L-aspartate + ATP = L-aspartyl-tRNA(Asp) + AMP + diphosphate</text>
        <dbReference type="Rhea" id="RHEA:19649"/>
        <dbReference type="Rhea" id="RHEA-COMP:9660"/>
        <dbReference type="Rhea" id="RHEA-COMP:9678"/>
        <dbReference type="ChEBI" id="CHEBI:29991"/>
        <dbReference type="ChEBI" id="CHEBI:30616"/>
        <dbReference type="ChEBI" id="CHEBI:33019"/>
        <dbReference type="ChEBI" id="CHEBI:78442"/>
        <dbReference type="ChEBI" id="CHEBI:78516"/>
        <dbReference type="ChEBI" id="CHEBI:456215"/>
        <dbReference type="EC" id="6.1.1.12"/>
    </reaction>
</comment>
<dbReference type="Pfam" id="PF00152">
    <property type="entry name" value="tRNA-synt_2"/>
    <property type="match status" value="1"/>
</dbReference>
<dbReference type="PANTHER" id="PTHR43450:SF1">
    <property type="entry name" value="ASPARTATE--TRNA LIGASE, CYTOPLASMIC"/>
    <property type="match status" value="1"/>
</dbReference>
<evidence type="ECO:0000259" key="10">
    <source>
        <dbReference type="PROSITE" id="PS50862"/>
    </source>
</evidence>
<dbReference type="GO" id="GO:0003723">
    <property type="term" value="F:RNA binding"/>
    <property type="evidence" value="ECO:0007669"/>
    <property type="project" value="TreeGrafter"/>
</dbReference>
<sequence length="447" mass="49961">MSERTRVSQLSSLPDGPVTVAGWVDTVRDQKKVQFVILRDESGAVQLVNPAVREGDAPDGVVGSDTARARTDAISALSSGSFIRVTGELKHDERVKLGGLEVKLASLEVVSSARETPIAVDSSSDKRLDWRFLDLRHPRQQLIFQVQTTLLQAWRQVWIDHGFIELQTPKLMASPSESRAELFEVGYFDSTAYLAQSPQFFKQMAQAAGFGGVFEVGPAFRADPSFTSRHATEFTSVDMEMSWVDSHETVMRVHEELLVAGFAAVAQKHGDAIRAHFGLDVRVPTTPFPRIPLAEAKKIVAERGYTVPRADADTDPEGERRISAYVRETYDHDFVFLTDYASSIRPFYHMRHRDDPELTNSYDLIFNGVEIATGAQREHRIDVLEAQARDKGLDPAELDFYLDFFRYGVPPHGGFGMGLARVLMLLLGESSIRETTYLFRGPTRLLP</sequence>
<dbReference type="InterPro" id="IPR004523">
    <property type="entry name" value="Asp-tRNA_synthase_2"/>
</dbReference>
<dbReference type="PRINTS" id="PR01042">
    <property type="entry name" value="TRNASYNTHASP"/>
</dbReference>
<dbReference type="GO" id="GO:0017101">
    <property type="term" value="C:aminoacyl-tRNA synthetase multienzyme complex"/>
    <property type="evidence" value="ECO:0007669"/>
    <property type="project" value="TreeGrafter"/>
</dbReference>
<dbReference type="CDD" id="cd04100">
    <property type="entry name" value="Asp_Lys_Asn_RS_N"/>
    <property type="match status" value="1"/>
</dbReference>
<evidence type="ECO:0000256" key="8">
    <source>
        <dbReference type="ARBA" id="ARBA00023146"/>
    </source>
</evidence>
<dbReference type="AlphaFoldDB" id="A0A2A6FTW7"/>
<dbReference type="NCBIfam" id="NF003483">
    <property type="entry name" value="PRK05159.1"/>
    <property type="match status" value="1"/>
</dbReference>
<dbReference type="Proteomes" id="UP000219994">
    <property type="component" value="Unassembled WGS sequence"/>
</dbReference>